<dbReference type="Proteomes" id="UP001595773">
    <property type="component" value="Unassembled WGS sequence"/>
</dbReference>
<dbReference type="PROSITE" id="PS51198">
    <property type="entry name" value="UVRD_HELICASE_ATP_BIND"/>
    <property type="match status" value="1"/>
</dbReference>
<gene>
    <name evidence="8" type="ORF">ACFOW9_15970</name>
</gene>
<organism evidence="8 9">
    <name type="scientific">Arthrobacter cryoconiti</name>
    <dbReference type="NCBI Taxonomy" id="748907"/>
    <lineage>
        <taxon>Bacteria</taxon>
        <taxon>Bacillati</taxon>
        <taxon>Actinomycetota</taxon>
        <taxon>Actinomycetes</taxon>
        <taxon>Micrococcales</taxon>
        <taxon>Micrococcaceae</taxon>
        <taxon>Arthrobacter</taxon>
    </lineage>
</organism>
<evidence type="ECO:0000259" key="7">
    <source>
        <dbReference type="PROSITE" id="PS51198"/>
    </source>
</evidence>
<keyword evidence="2 5" id="KW-0378">Hydrolase</keyword>
<dbReference type="SUPFAM" id="SSF52540">
    <property type="entry name" value="P-loop containing nucleoside triphosphate hydrolases"/>
    <property type="match status" value="1"/>
</dbReference>
<keyword evidence="4 5" id="KW-0067">ATP-binding</keyword>
<proteinExistence type="predicted"/>
<evidence type="ECO:0000256" key="1">
    <source>
        <dbReference type="ARBA" id="ARBA00022741"/>
    </source>
</evidence>
<keyword evidence="3 5" id="KW-0347">Helicase</keyword>
<dbReference type="PANTHER" id="PTHR11070">
    <property type="entry name" value="UVRD / RECB / PCRA DNA HELICASE FAMILY MEMBER"/>
    <property type="match status" value="1"/>
</dbReference>
<dbReference type="PANTHER" id="PTHR11070:SF45">
    <property type="entry name" value="DNA 3'-5' HELICASE"/>
    <property type="match status" value="1"/>
</dbReference>
<dbReference type="InterPro" id="IPR027417">
    <property type="entry name" value="P-loop_NTPase"/>
</dbReference>
<feature type="binding site" evidence="5">
    <location>
        <begin position="199"/>
        <end position="206"/>
    </location>
    <ligand>
        <name>ATP</name>
        <dbReference type="ChEBI" id="CHEBI:30616"/>
    </ligand>
</feature>
<feature type="region of interest" description="Disordered" evidence="6">
    <location>
        <begin position="699"/>
        <end position="726"/>
    </location>
</feature>
<evidence type="ECO:0000256" key="2">
    <source>
        <dbReference type="ARBA" id="ARBA00022801"/>
    </source>
</evidence>
<dbReference type="EMBL" id="JBHSCQ010000022">
    <property type="protein sequence ID" value="MFC4267106.1"/>
    <property type="molecule type" value="Genomic_DNA"/>
</dbReference>
<evidence type="ECO:0000256" key="6">
    <source>
        <dbReference type="SAM" id="MobiDB-lite"/>
    </source>
</evidence>
<evidence type="ECO:0000313" key="9">
    <source>
        <dbReference type="Proteomes" id="UP001595773"/>
    </source>
</evidence>
<feature type="domain" description="UvrD-like helicase ATP-binding" evidence="7">
    <location>
        <begin position="178"/>
        <end position="520"/>
    </location>
</feature>
<evidence type="ECO:0000256" key="3">
    <source>
        <dbReference type="ARBA" id="ARBA00022806"/>
    </source>
</evidence>
<protein>
    <submittedName>
        <fullName evidence="8">HelD family protein</fullName>
    </submittedName>
</protein>
<sequence length="800" mass="87470">MSVEVDRFNDSDVEIQVEQDFFDLAVAERTRANAWTDTSTWSGGTAAERRGFQRIRDAKTAFSDDDQVAHGSITLEDGETYHVGKLPVFTEDRDALVVSWQSEKGALYNQASYSDPRGLTAKRAIVAPRNKVLSVVDTIFADVQAKVAELRGESKPDDALLSSLESSRDGSMSDIASTIQAAQDRIIRSDKDQLLVVQGGPGTGKTAVALHRVSWLLYNFPEELKATDILVVGPNPTFTRYIRQVLPSLGDENVVQKALKNLLSPGITAVGSYNDATAELKGSAIMLDLLATALDDRIREPVDPVTLRLRNSGRSVDLDQRAVSERIRQLRSEIYVSGRSMLRDFLVELAGIELKLLAGTTAAEMLDSKALDSATDRMWPQLSAQQFLRELLGSKERLLRAAPMQFLAADIETLHRPSADKVSDEPWTIADLALLDEANELLRGEPELFGHIVVDEAQDLSEMQLAAIRRRSRTGAMTIVGDIAQSTGPHASDDWESTKSSLSSNLPVNEATLEHGYRVPREVFEVALPVLKVAAPGVTPPRIVRDSGVQPRFTSVDEGQFHEALVEVIREHAASGRSVGVIARLEQWPEIREELKATDSKWGESISGQLTSAINLVTPEDSKGLEFDAVVVVDPQDILNMPRGERFLYIALTRTTTFLDVIYPSGRLPKIFDTESTESESSPQLQGDMSGFRETVTEAEQGIEQPESLTGSHAEAATEPTSGRLEETVVPSIATPKATAPSQSTQESLTPPAAVRLSGAALRGVQSNARILLDELVEISPAKHWESVVAELARLIEESR</sequence>
<dbReference type="RefSeq" id="WP_230065687.1">
    <property type="nucleotide sequence ID" value="NZ_BAABLL010000010.1"/>
</dbReference>
<comment type="caution">
    <text evidence="8">The sequence shown here is derived from an EMBL/GenBank/DDBJ whole genome shotgun (WGS) entry which is preliminary data.</text>
</comment>
<reference evidence="9" key="1">
    <citation type="journal article" date="2019" name="Int. J. Syst. Evol. Microbiol.">
        <title>The Global Catalogue of Microorganisms (GCM) 10K type strain sequencing project: providing services to taxonomists for standard genome sequencing and annotation.</title>
        <authorList>
            <consortium name="The Broad Institute Genomics Platform"/>
            <consortium name="The Broad Institute Genome Sequencing Center for Infectious Disease"/>
            <person name="Wu L."/>
            <person name="Ma J."/>
        </authorList>
    </citation>
    <scope>NUCLEOTIDE SEQUENCE [LARGE SCALE GENOMIC DNA]</scope>
    <source>
        <strain evidence="9">CGMCC 1.10698</strain>
    </source>
</reference>
<keyword evidence="1 5" id="KW-0547">Nucleotide-binding</keyword>
<evidence type="ECO:0000256" key="4">
    <source>
        <dbReference type="ARBA" id="ARBA00022840"/>
    </source>
</evidence>
<dbReference type="Pfam" id="PF00580">
    <property type="entry name" value="UvrD-helicase"/>
    <property type="match status" value="1"/>
</dbReference>
<dbReference type="Gene3D" id="3.40.50.300">
    <property type="entry name" value="P-loop containing nucleotide triphosphate hydrolases"/>
    <property type="match status" value="2"/>
</dbReference>
<dbReference type="InterPro" id="IPR014016">
    <property type="entry name" value="UvrD-like_ATP-bd"/>
</dbReference>
<evidence type="ECO:0000313" key="8">
    <source>
        <dbReference type="EMBL" id="MFC4267106.1"/>
    </source>
</evidence>
<dbReference type="InterPro" id="IPR000212">
    <property type="entry name" value="DNA_helicase_UvrD/REP"/>
</dbReference>
<accession>A0ABV8R3Y9</accession>
<evidence type="ECO:0000256" key="5">
    <source>
        <dbReference type="PROSITE-ProRule" id="PRU00560"/>
    </source>
</evidence>
<name>A0ABV8R3Y9_9MICC</name>
<keyword evidence="9" id="KW-1185">Reference proteome</keyword>